<proteinExistence type="predicted"/>
<dbReference type="AlphaFoldDB" id="A0A4Y2VPM3"/>
<protein>
    <submittedName>
        <fullName evidence="1">Uncharacterized protein</fullName>
    </submittedName>
</protein>
<name>A0A4Y2VPM3_ARAVE</name>
<evidence type="ECO:0000313" key="2">
    <source>
        <dbReference type="Proteomes" id="UP000499080"/>
    </source>
</evidence>
<dbReference type="EMBL" id="BGPR01048690">
    <property type="protein sequence ID" value="GBO25720.1"/>
    <property type="molecule type" value="Genomic_DNA"/>
</dbReference>
<comment type="caution">
    <text evidence="1">The sequence shown here is derived from an EMBL/GenBank/DDBJ whole genome shotgun (WGS) entry which is preliminary data.</text>
</comment>
<dbReference type="Proteomes" id="UP000499080">
    <property type="component" value="Unassembled WGS sequence"/>
</dbReference>
<evidence type="ECO:0000313" key="1">
    <source>
        <dbReference type="EMBL" id="GBO25720.1"/>
    </source>
</evidence>
<accession>A0A4Y2VPM3</accession>
<keyword evidence="2" id="KW-1185">Reference proteome</keyword>
<reference evidence="1 2" key="1">
    <citation type="journal article" date="2019" name="Sci. Rep.">
        <title>Orb-weaving spider Araneus ventricosus genome elucidates the spidroin gene catalogue.</title>
        <authorList>
            <person name="Kono N."/>
            <person name="Nakamura H."/>
            <person name="Ohtoshi R."/>
            <person name="Moran D.A.P."/>
            <person name="Shinohara A."/>
            <person name="Yoshida Y."/>
            <person name="Fujiwara M."/>
            <person name="Mori M."/>
            <person name="Tomita M."/>
            <person name="Arakawa K."/>
        </authorList>
    </citation>
    <scope>NUCLEOTIDE SEQUENCE [LARGE SCALE GENOMIC DNA]</scope>
</reference>
<organism evidence="1 2">
    <name type="scientific">Araneus ventricosus</name>
    <name type="common">Orbweaver spider</name>
    <name type="synonym">Epeira ventricosa</name>
    <dbReference type="NCBI Taxonomy" id="182803"/>
    <lineage>
        <taxon>Eukaryota</taxon>
        <taxon>Metazoa</taxon>
        <taxon>Ecdysozoa</taxon>
        <taxon>Arthropoda</taxon>
        <taxon>Chelicerata</taxon>
        <taxon>Arachnida</taxon>
        <taxon>Araneae</taxon>
        <taxon>Araneomorphae</taxon>
        <taxon>Entelegynae</taxon>
        <taxon>Araneoidea</taxon>
        <taxon>Araneidae</taxon>
        <taxon>Araneus</taxon>
    </lineage>
</organism>
<gene>
    <name evidence="1" type="ORF">AVEN_235789_1</name>
</gene>
<sequence length="98" mass="11193">MGRGGLCCTSPTGGHLASTDLTRTRPANTAVLWWNLEPSCPRSRPYHQTTAALQNVIRSAMLVQKLNFIYLTCYRFHIYKEKQKAIYFSGDLIRNTDR</sequence>